<dbReference type="InParanoid" id="H0XUF6"/>
<reference evidence="9" key="1">
    <citation type="submission" date="2011-03" db="EMBL/GenBank/DDBJ databases">
        <title>Version 3 of the genome sequence of Otolemur garnettii (Bushbaby).</title>
        <authorList>
            <consortium name="The Broad Institute Genome Sequencing Platform"/>
            <person name="Di Palma F."/>
            <person name="Johnson J."/>
            <person name="Lander E.S."/>
            <person name="Lindblad-Toh K."/>
            <person name="Jaffe D.B."/>
            <person name="Gnerre S."/>
            <person name="MacCallum I."/>
            <person name="Przybylski D."/>
            <person name="Ribeiro F.J."/>
            <person name="Burton J.N."/>
            <person name="Walker B.J."/>
            <person name="Sharpe T."/>
            <person name="Hall G."/>
        </authorList>
    </citation>
    <scope>NUCLEOTIDE SEQUENCE [LARGE SCALE GENOMIC DNA]</scope>
</reference>
<dbReference type="GO" id="GO:0005737">
    <property type="term" value="C:cytoplasm"/>
    <property type="evidence" value="ECO:0007669"/>
    <property type="project" value="UniProtKB-SubCell"/>
</dbReference>
<dbReference type="NCBIfam" id="TIGR01648">
    <property type="entry name" value="hnRNP-R-Q"/>
    <property type="match status" value="1"/>
</dbReference>
<dbReference type="InterPro" id="IPR035979">
    <property type="entry name" value="RBD_domain_sf"/>
</dbReference>
<keyword evidence="9" id="KW-1185">Reference proteome</keyword>
<dbReference type="HOGENOM" id="CLU_022960_2_1_1"/>
<dbReference type="Proteomes" id="UP000005225">
    <property type="component" value="Unassembled WGS sequence"/>
</dbReference>
<sequence length="468" mass="52362">SKVQESTKAPDEAKIKIGTEVFTGKIPSNLYEDELVPLFEKAGPIWDLHLLIDPLSSQNRGYAFITFCGKEAVKLCDSYEIRPGKHLGVCSSVANDRLFIGSIPKNKTKNFLKEFSKVIGLTEGLKDVILYHQPHDKKNLEFCFLEYENQKSAAQARCQLMSGKVEVCRNVVTVEWADPMEGPDTEVMVKVKVLFVRNLATTVTEEILEKSFSEFEKLERVKKLKDYAFVYFKDRGAAVKAMDEIKGKEIEGGINSLTQATREEKETMQPARQASRSTAYEDYYYHPPPSMTPPIRGQGHAGGRGGYGYPPDYYSYEDYYDDYYGYDYRGGYEDSYYGYDHGYTVRRRGGGRGGPPPPRGQGASPAPSRAGYSQRGAPLEPPRVSRGGRGGPAQWQRGRDSCGSQSNWGYVGGKRKADGYNQPDSQASSDQQPTEGSQPISRQPLQQSGDYSGNCGYNFIDTYGQQWK</sequence>
<keyword evidence="4 5" id="KW-0694">RNA-binding</keyword>
<feature type="domain" description="RRM" evidence="7">
    <location>
        <begin position="192"/>
        <end position="262"/>
    </location>
</feature>
<evidence type="ECO:0000259" key="7">
    <source>
        <dbReference type="PROSITE" id="PS50102"/>
    </source>
</evidence>
<dbReference type="Pfam" id="PF00076">
    <property type="entry name" value="RRM_1"/>
    <property type="match status" value="2"/>
</dbReference>
<evidence type="ECO:0000256" key="2">
    <source>
        <dbReference type="ARBA" id="ARBA00022490"/>
    </source>
</evidence>
<evidence type="ECO:0000256" key="5">
    <source>
        <dbReference type="PROSITE-ProRule" id="PRU00176"/>
    </source>
</evidence>
<evidence type="ECO:0000256" key="4">
    <source>
        <dbReference type="ARBA" id="ARBA00022884"/>
    </source>
</evidence>
<protein>
    <recommendedName>
        <fullName evidence="7">RRM domain-containing protein</fullName>
    </recommendedName>
</protein>
<evidence type="ECO:0000256" key="3">
    <source>
        <dbReference type="ARBA" id="ARBA00022737"/>
    </source>
</evidence>
<dbReference type="EMBL" id="AAQR03119301">
    <property type="status" value="NOT_ANNOTATED_CDS"/>
    <property type="molecule type" value="Genomic_DNA"/>
</dbReference>
<feature type="region of interest" description="Disordered" evidence="6">
    <location>
        <begin position="347"/>
        <end position="456"/>
    </location>
</feature>
<dbReference type="PROSITE" id="PS50102">
    <property type="entry name" value="RRM"/>
    <property type="match status" value="2"/>
</dbReference>
<evidence type="ECO:0000256" key="1">
    <source>
        <dbReference type="ARBA" id="ARBA00004496"/>
    </source>
</evidence>
<reference evidence="8" key="3">
    <citation type="submission" date="2025-09" db="UniProtKB">
        <authorList>
            <consortium name="Ensembl"/>
        </authorList>
    </citation>
    <scope>IDENTIFICATION</scope>
</reference>
<dbReference type="SMART" id="SM00360">
    <property type="entry name" value="RRM"/>
    <property type="match status" value="3"/>
</dbReference>
<dbReference type="GO" id="GO:0003723">
    <property type="term" value="F:RNA binding"/>
    <property type="evidence" value="ECO:0007669"/>
    <property type="project" value="UniProtKB-UniRule"/>
</dbReference>
<dbReference type="SUPFAM" id="SSF54928">
    <property type="entry name" value="RNA-binding domain, RBD"/>
    <property type="match status" value="2"/>
</dbReference>
<dbReference type="STRING" id="30611.ENSOGAP00000019748"/>
<dbReference type="InterPro" id="IPR006535">
    <property type="entry name" value="HnRNP_R/Q_splicing_fac"/>
</dbReference>
<dbReference type="GeneTree" id="ENSGT00940000153511"/>
<evidence type="ECO:0000313" key="8">
    <source>
        <dbReference type="Ensembl" id="ENSOGAP00000019748.1"/>
    </source>
</evidence>
<reference evidence="8" key="2">
    <citation type="submission" date="2025-08" db="UniProtKB">
        <authorList>
            <consortium name="Ensembl"/>
        </authorList>
    </citation>
    <scope>IDENTIFICATION</scope>
</reference>
<dbReference type="eggNOG" id="KOG0117">
    <property type="taxonomic scope" value="Eukaryota"/>
</dbReference>
<comment type="subcellular location">
    <subcellularLocation>
        <location evidence="1">Cytoplasm</location>
    </subcellularLocation>
</comment>
<dbReference type="Gene3D" id="3.30.70.330">
    <property type="match status" value="3"/>
</dbReference>
<dbReference type="Ensembl" id="ENSOGAT00000027164.1">
    <property type="protein sequence ID" value="ENSOGAP00000019748.1"/>
    <property type="gene ID" value="ENSOGAG00000027878.1"/>
</dbReference>
<feature type="compositionally biased region" description="Low complexity" evidence="6">
    <location>
        <begin position="422"/>
        <end position="433"/>
    </location>
</feature>
<dbReference type="FunFam" id="3.30.70.330:FF:000027">
    <property type="entry name" value="Heterogeneous nuclear ribonucleoprotein q isoform"/>
    <property type="match status" value="1"/>
</dbReference>
<accession>H0XUF6</accession>
<organism evidence="8 9">
    <name type="scientific">Otolemur garnettii</name>
    <name type="common">Small-eared galago</name>
    <name type="synonym">Garnett's greater bushbaby</name>
    <dbReference type="NCBI Taxonomy" id="30611"/>
    <lineage>
        <taxon>Eukaryota</taxon>
        <taxon>Metazoa</taxon>
        <taxon>Chordata</taxon>
        <taxon>Craniata</taxon>
        <taxon>Vertebrata</taxon>
        <taxon>Euteleostomi</taxon>
        <taxon>Mammalia</taxon>
        <taxon>Eutheria</taxon>
        <taxon>Euarchontoglires</taxon>
        <taxon>Primates</taxon>
        <taxon>Strepsirrhini</taxon>
        <taxon>Lorisiformes</taxon>
        <taxon>Galagidae</taxon>
        <taxon>Otolemur</taxon>
    </lineage>
</organism>
<feature type="compositionally biased region" description="Polar residues" evidence="6">
    <location>
        <begin position="434"/>
        <end position="451"/>
    </location>
</feature>
<keyword evidence="2" id="KW-0963">Cytoplasm</keyword>
<dbReference type="AlphaFoldDB" id="H0XUF6"/>
<name>H0XUF6_OTOGA</name>
<dbReference type="InterPro" id="IPR012677">
    <property type="entry name" value="Nucleotide-bd_a/b_plait_sf"/>
</dbReference>
<dbReference type="InterPro" id="IPR000504">
    <property type="entry name" value="RRM_dom"/>
</dbReference>
<feature type="domain" description="RRM" evidence="7">
    <location>
        <begin position="19"/>
        <end position="94"/>
    </location>
</feature>
<evidence type="ECO:0000313" key="9">
    <source>
        <dbReference type="Proteomes" id="UP000005225"/>
    </source>
</evidence>
<evidence type="ECO:0000256" key="6">
    <source>
        <dbReference type="SAM" id="MobiDB-lite"/>
    </source>
</evidence>
<dbReference type="PANTHER" id="PTHR21245">
    <property type="entry name" value="HETEROGENEOUS NUCLEAR RIBONUCLEOPROTEIN"/>
    <property type="match status" value="1"/>
</dbReference>
<proteinExistence type="predicted"/>
<dbReference type="CDD" id="cd12494">
    <property type="entry name" value="RRM3_hnRNPR"/>
    <property type="match status" value="1"/>
</dbReference>
<dbReference type="FunFam" id="3.30.70.330:FF:000023">
    <property type="entry name" value="Heterogeneous nuclear ribonucleoprotein q isoform"/>
    <property type="match status" value="1"/>
</dbReference>
<keyword evidence="3" id="KW-0677">Repeat</keyword>
<dbReference type="OMA" id="EFCFLEY"/>